<comment type="caution">
    <text evidence="1">The sequence shown here is derived from an EMBL/GenBank/DDBJ whole genome shotgun (WGS) entry which is preliminary data.</text>
</comment>
<dbReference type="Proteomes" id="UP001055879">
    <property type="component" value="Linkage Group LG01"/>
</dbReference>
<reference evidence="1 2" key="2">
    <citation type="journal article" date="2022" name="Mol. Ecol. Resour.">
        <title>The genomes of chicory, endive, great burdock and yacon provide insights into Asteraceae paleo-polyploidization history and plant inulin production.</title>
        <authorList>
            <person name="Fan W."/>
            <person name="Wang S."/>
            <person name="Wang H."/>
            <person name="Wang A."/>
            <person name="Jiang F."/>
            <person name="Liu H."/>
            <person name="Zhao H."/>
            <person name="Xu D."/>
            <person name="Zhang Y."/>
        </authorList>
    </citation>
    <scope>NUCLEOTIDE SEQUENCE [LARGE SCALE GENOMIC DNA]</scope>
    <source>
        <strain evidence="2">cv. Niubang</strain>
    </source>
</reference>
<protein>
    <submittedName>
        <fullName evidence="1">Uncharacterized protein</fullName>
    </submittedName>
</protein>
<gene>
    <name evidence="1" type="ORF">L6452_02415</name>
</gene>
<keyword evidence="2" id="KW-1185">Reference proteome</keyword>
<evidence type="ECO:0000313" key="2">
    <source>
        <dbReference type="Proteomes" id="UP001055879"/>
    </source>
</evidence>
<accession>A0ACB9FJC7</accession>
<organism evidence="1 2">
    <name type="scientific">Arctium lappa</name>
    <name type="common">Greater burdock</name>
    <name type="synonym">Lappa major</name>
    <dbReference type="NCBI Taxonomy" id="4217"/>
    <lineage>
        <taxon>Eukaryota</taxon>
        <taxon>Viridiplantae</taxon>
        <taxon>Streptophyta</taxon>
        <taxon>Embryophyta</taxon>
        <taxon>Tracheophyta</taxon>
        <taxon>Spermatophyta</taxon>
        <taxon>Magnoliopsida</taxon>
        <taxon>eudicotyledons</taxon>
        <taxon>Gunneridae</taxon>
        <taxon>Pentapetalae</taxon>
        <taxon>asterids</taxon>
        <taxon>campanulids</taxon>
        <taxon>Asterales</taxon>
        <taxon>Asteraceae</taxon>
        <taxon>Carduoideae</taxon>
        <taxon>Cardueae</taxon>
        <taxon>Arctiinae</taxon>
        <taxon>Arctium</taxon>
    </lineage>
</organism>
<dbReference type="EMBL" id="CM042047">
    <property type="protein sequence ID" value="KAI3771255.1"/>
    <property type="molecule type" value="Genomic_DNA"/>
</dbReference>
<proteinExistence type="predicted"/>
<reference evidence="2" key="1">
    <citation type="journal article" date="2022" name="Mol. Ecol. Resour.">
        <title>The genomes of chicory, endive, great burdock and yacon provide insights into Asteraceae palaeo-polyploidization history and plant inulin production.</title>
        <authorList>
            <person name="Fan W."/>
            <person name="Wang S."/>
            <person name="Wang H."/>
            <person name="Wang A."/>
            <person name="Jiang F."/>
            <person name="Liu H."/>
            <person name="Zhao H."/>
            <person name="Xu D."/>
            <person name="Zhang Y."/>
        </authorList>
    </citation>
    <scope>NUCLEOTIDE SEQUENCE [LARGE SCALE GENOMIC DNA]</scope>
    <source>
        <strain evidence="2">cv. Niubang</strain>
    </source>
</reference>
<evidence type="ECO:0000313" key="1">
    <source>
        <dbReference type="EMBL" id="KAI3771255.1"/>
    </source>
</evidence>
<sequence length="394" mass="45402">MSRDLLSMGSKYKPSILQVDEYPQWRIRMINFFNNHDKKLMDSILNGPHFPHVTVARIPATGNNPEIPERIVARDPIQYSDTDRELVEMDATALTLLIMAIPNDIFNRVDSRESAKDIWDELEKQFMGSAKSVKTKRNQSINAYEGFKPKEGESLREAYDRYNIILNDLRRNLVQKSESEINFKFIKNLQPEWDVYTIQMQINKDMDEEKLNDLFCALNQHEDKIKEQASVNKELFQLKEKQKKVEDSLALKVQDKGKTVKSSSGSGKSLKKKALITSMVNSSNSSEDDTPDDSDDDELNEFAEKLALLTSSFHKRFVEEKREEKKKTDKVVDPVALVVAQKEKEKKEKKKKKKVVIPSNDDSDSDDGEELKQAMLLLTRAFQKKLYKKLGSNS</sequence>
<name>A0ACB9FJC7_ARCLA</name>